<dbReference type="PANTHER" id="PTHR21254">
    <property type="entry name" value="C2 DOMAIN-CONTAINING PROTEIN 3"/>
    <property type="match status" value="1"/>
</dbReference>
<dbReference type="GO" id="GO:0034451">
    <property type="term" value="C:centriolar satellite"/>
    <property type="evidence" value="ECO:0007669"/>
    <property type="project" value="TreeGrafter"/>
</dbReference>
<dbReference type="AlphaFoldDB" id="A0A5E4DJ63"/>
<name>A0A5E4DJ63_MARMO</name>
<dbReference type="GO" id="GO:0060271">
    <property type="term" value="P:cilium assembly"/>
    <property type="evidence" value="ECO:0007669"/>
    <property type="project" value="TreeGrafter"/>
</dbReference>
<dbReference type="GO" id="GO:0005814">
    <property type="term" value="C:centriole"/>
    <property type="evidence" value="ECO:0007669"/>
    <property type="project" value="TreeGrafter"/>
</dbReference>
<dbReference type="GO" id="GO:0061511">
    <property type="term" value="P:centriole elongation"/>
    <property type="evidence" value="ECO:0007669"/>
    <property type="project" value="TreeGrafter"/>
</dbReference>
<feature type="non-terminal residue" evidence="1">
    <location>
        <position position="144"/>
    </location>
</feature>
<protein>
    <submittedName>
        <fullName evidence="1">Uncharacterized protein</fullName>
    </submittedName>
</protein>
<dbReference type="GO" id="GO:0071539">
    <property type="term" value="P:protein localization to centrosome"/>
    <property type="evidence" value="ECO:0007669"/>
    <property type="project" value="TreeGrafter"/>
</dbReference>
<gene>
    <name evidence="1" type="ORF">MONAX_5E028954</name>
</gene>
<dbReference type="Proteomes" id="UP000335636">
    <property type="component" value="Unassembled WGS sequence"/>
</dbReference>
<comment type="caution">
    <text evidence="1">The sequence shown here is derived from an EMBL/GenBank/DDBJ whole genome shotgun (WGS) entry which is preliminary data.</text>
</comment>
<sequence>MGLEFILLPFSLDRSGTSGTTRSLAARHEEHVQNIRRFHESLQQGEAILTSDDKLTASPLSSHTSILTSLRKNLSELDQIQKYFSQKLTKPFLPLSPHTHTAILQSQENHGDHIGPEASTLDPESQCILEKSNNLVVQVSSLIS</sequence>
<dbReference type="PANTHER" id="PTHR21254:SF1">
    <property type="entry name" value="C2 DOMAIN-CONTAINING PROTEIN 3"/>
    <property type="match status" value="1"/>
</dbReference>
<accession>A0A5E4DJ63</accession>
<proteinExistence type="predicted"/>
<dbReference type="EMBL" id="CABDUW010010513">
    <property type="protein sequence ID" value="VTJ91709.1"/>
    <property type="molecule type" value="Genomic_DNA"/>
</dbReference>
<evidence type="ECO:0000313" key="1">
    <source>
        <dbReference type="EMBL" id="VTJ91709.1"/>
    </source>
</evidence>
<evidence type="ECO:0000313" key="2">
    <source>
        <dbReference type="Proteomes" id="UP000335636"/>
    </source>
</evidence>
<keyword evidence="2" id="KW-1185">Reference proteome</keyword>
<reference evidence="1" key="1">
    <citation type="submission" date="2019-04" db="EMBL/GenBank/DDBJ databases">
        <authorList>
            <person name="Alioto T."/>
            <person name="Alioto T."/>
        </authorList>
    </citation>
    <scope>NUCLEOTIDE SEQUENCE [LARGE SCALE GENOMIC DNA]</scope>
</reference>
<organism evidence="1 2">
    <name type="scientific">Marmota monax</name>
    <name type="common">Woodchuck</name>
    <dbReference type="NCBI Taxonomy" id="9995"/>
    <lineage>
        <taxon>Eukaryota</taxon>
        <taxon>Metazoa</taxon>
        <taxon>Chordata</taxon>
        <taxon>Craniata</taxon>
        <taxon>Vertebrata</taxon>
        <taxon>Euteleostomi</taxon>
        <taxon>Mammalia</taxon>
        <taxon>Eutheria</taxon>
        <taxon>Euarchontoglires</taxon>
        <taxon>Glires</taxon>
        <taxon>Rodentia</taxon>
        <taxon>Sciuromorpha</taxon>
        <taxon>Sciuridae</taxon>
        <taxon>Xerinae</taxon>
        <taxon>Marmotini</taxon>
        <taxon>Marmota</taxon>
    </lineage>
</organism>